<gene>
    <name evidence="2" type="ORF">SAMN05880501_1128</name>
</gene>
<accession>A0A285TEN3</accession>
<evidence type="ECO:0000313" key="2">
    <source>
        <dbReference type="EMBL" id="SOC20685.1"/>
    </source>
</evidence>
<dbReference type="EMBL" id="OBMQ01000012">
    <property type="protein sequence ID" value="SOC20685.1"/>
    <property type="molecule type" value="Genomic_DNA"/>
</dbReference>
<dbReference type="AlphaFoldDB" id="A0A285TEN3"/>
<protein>
    <submittedName>
        <fullName evidence="2">Uncharacterized protein</fullName>
    </submittedName>
</protein>
<evidence type="ECO:0000256" key="1">
    <source>
        <dbReference type="SAM" id="Phobius"/>
    </source>
</evidence>
<dbReference type="Proteomes" id="UP000219636">
    <property type="component" value="Unassembled WGS sequence"/>
</dbReference>
<feature type="transmembrane region" description="Helical" evidence="1">
    <location>
        <begin position="6"/>
        <end position="23"/>
    </location>
</feature>
<keyword evidence="1" id="KW-0812">Transmembrane</keyword>
<proteinExistence type="predicted"/>
<keyword evidence="1" id="KW-0472">Membrane</keyword>
<keyword evidence="3" id="KW-1185">Reference proteome</keyword>
<reference evidence="3" key="1">
    <citation type="submission" date="2017-08" db="EMBL/GenBank/DDBJ databases">
        <authorList>
            <person name="Varghese N."/>
            <person name="Submissions S."/>
        </authorList>
    </citation>
    <scope>NUCLEOTIDE SEQUENCE [LARGE SCALE GENOMIC DNA]</scope>
    <source>
        <strain evidence="3">JC22</strain>
    </source>
</reference>
<sequence>MLLLMGGSVAITAILGILIYFGANSESANH</sequence>
<evidence type="ECO:0000313" key="3">
    <source>
        <dbReference type="Proteomes" id="UP000219636"/>
    </source>
</evidence>
<organism evidence="2 3">
    <name type="scientific">Ureibacillus xyleni</name>
    <dbReference type="NCBI Taxonomy" id="614648"/>
    <lineage>
        <taxon>Bacteria</taxon>
        <taxon>Bacillati</taxon>
        <taxon>Bacillota</taxon>
        <taxon>Bacilli</taxon>
        <taxon>Bacillales</taxon>
        <taxon>Caryophanaceae</taxon>
        <taxon>Ureibacillus</taxon>
    </lineage>
</organism>
<name>A0A285TEN3_9BACL</name>
<keyword evidence="1" id="KW-1133">Transmembrane helix</keyword>